<proteinExistence type="predicted"/>
<dbReference type="PANTHER" id="PTHR30520">
    <property type="entry name" value="FORMATE TRANSPORTER-RELATED"/>
    <property type="match status" value="1"/>
</dbReference>
<comment type="caution">
    <text evidence="6">The sequence shown here is derived from an EMBL/GenBank/DDBJ whole genome shotgun (WGS) entry which is preliminary data.</text>
</comment>
<evidence type="ECO:0000256" key="1">
    <source>
        <dbReference type="ARBA" id="ARBA00004141"/>
    </source>
</evidence>
<dbReference type="InterPro" id="IPR023271">
    <property type="entry name" value="Aquaporin-like"/>
</dbReference>
<feature type="transmembrane region" description="Helical" evidence="5">
    <location>
        <begin position="99"/>
        <end position="124"/>
    </location>
</feature>
<sequence length="204" mass="22200">MKATIEAFAAVAVAKENMVRHKIGQYWVLSMLAGMYIGFGILLIFTVGAQFANVGSPAVKIVMGISFGIALTLVVFAGSELFTGNNMVMLIGCLKGKTGWWWMVWLWFVCYFANLAGAILLAWVMACTGFADGGTLTGGFIDKIASAKMNAPWMELFCRGILCNALVCLAVWMAAKTKNEAARIFLIFWCLFAFIACGFEHSIA</sequence>
<protein>
    <recommendedName>
        <fullName evidence="7">Formate/nitrite transporter family protein</fullName>
    </recommendedName>
</protein>
<reference evidence="6" key="1">
    <citation type="journal article" date="2015" name="Nature">
        <title>Complex archaea that bridge the gap between prokaryotes and eukaryotes.</title>
        <authorList>
            <person name="Spang A."/>
            <person name="Saw J.H."/>
            <person name="Jorgensen S.L."/>
            <person name="Zaremba-Niedzwiedzka K."/>
            <person name="Martijn J."/>
            <person name="Lind A.E."/>
            <person name="van Eijk R."/>
            <person name="Schleper C."/>
            <person name="Guy L."/>
            <person name="Ettema T.J."/>
        </authorList>
    </citation>
    <scope>NUCLEOTIDE SEQUENCE</scope>
</reference>
<evidence type="ECO:0000256" key="3">
    <source>
        <dbReference type="ARBA" id="ARBA00022989"/>
    </source>
</evidence>
<evidence type="ECO:0000256" key="2">
    <source>
        <dbReference type="ARBA" id="ARBA00022692"/>
    </source>
</evidence>
<keyword evidence="4 5" id="KW-0472">Membrane</keyword>
<feature type="transmembrane region" description="Helical" evidence="5">
    <location>
        <begin position="181"/>
        <end position="199"/>
    </location>
</feature>
<dbReference type="Gene3D" id="1.20.1080.10">
    <property type="entry name" value="Glycerol uptake facilitator protein"/>
    <property type="match status" value="1"/>
</dbReference>
<feature type="transmembrane region" description="Helical" evidence="5">
    <location>
        <begin position="61"/>
        <end position="79"/>
    </location>
</feature>
<dbReference type="AlphaFoldDB" id="A0A0F9CSP0"/>
<dbReference type="InterPro" id="IPR000292">
    <property type="entry name" value="For/NO2_transpt"/>
</dbReference>
<evidence type="ECO:0008006" key="7">
    <source>
        <dbReference type="Google" id="ProtNLM"/>
    </source>
</evidence>
<evidence type="ECO:0000313" key="6">
    <source>
        <dbReference type="EMBL" id="KKL08646.1"/>
    </source>
</evidence>
<organism evidence="6">
    <name type="scientific">marine sediment metagenome</name>
    <dbReference type="NCBI Taxonomy" id="412755"/>
    <lineage>
        <taxon>unclassified sequences</taxon>
        <taxon>metagenomes</taxon>
        <taxon>ecological metagenomes</taxon>
    </lineage>
</organism>
<accession>A0A0F9CSP0</accession>
<dbReference type="GO" id="GO:0015499">
    <property type="term" value="F:formate transmembrane transporter activity"/>
    <property type="evidence" value="ECO:0007669"/>
    <property type="project" value="TreeGrafter"/>
</dbReference>
<name>A0A0F9CSP0_9ZZZZ</name>
<dbReference type="GO" id="GO:0005886">
    <property type="term" value="C:plasma membrane"/>
    <property type="evidence" value="ECO:0007669"/>
    <property type="project" value="TreeGrafter"/>
</dbReference>
<dbReference type="PANTHER" id="PTHR30520:SF8">
    <property type="entry name" value="NITRITE TRANSPORTER NIRC"/>
    <property type="match status" value="1"/>
</dbReference>
<comment type="subcellular location">
    <subcellularLocation>
        <location evidence="1">Membrane</location>
        <topology evidence="1">Multi-pass membrane protein</topology>
    </subcellularLocation>
</comment>
<evidence type="ECO:0000256" key="5">
    <source>
        <dbReference type="SAM" id="Phobius"/>
    </source>
</evidence>
<evidence type="ECO:0000256" key="4">
    <source>
        <dbReference type="ARBA" id="ARBA00023136"/>
    </source>
</evidence>
<keyword evidence="2 5" id="KW-0812">Transmembrane</keyword>
<feature type="non-terminal residue" evidence="6">
    <location>
        <position position="204"/>
    </location>
</feature>
<gene>
    <name evidence="6" type="ORF">LCGC14_2573770</name>
</gene>
<feature type="transmembrane region" description="Helical" evidence="5">
    <location>
        <begin position="26"/>
        <end position="49"/>
    </location>
</feature>
<dbReference type="Pfam" id="PF01226">
    <property type="entry name" value="Form_Nir_trans"/>
    <property type="match status" value="1"/>
</dbReference>
<dbReference type="EMBL" id="LAZR01042799">
    <property type="protein sequence ID" value="KKL08646.1"/>
    <property type="molecule type" value="Genomic_DNA"/>
</dbReference>
<feature type="transmembrane region" description="Helical" evidence="5">
    <location>
        <begin position="156"/>
        <end position="175"/>
    </location>
</feature>
<keyword evidence="3 5" id="KW-1133">Transmembrane helix</keyword>